<evidence type="ECO:0000313" key="2">
    <source>
        <dbReference type="EMBL" id="KAK3257144.1"/>
    </source>
</evidence>
<organism evidence="2 3">
    <name type="scientific">Cymbomonas tetramitiformis</name>
    <dbReference type="NCBI Taxonomy" id="36881"/>
    <lineage>
        <taxon>Eukaryota</taxon>
        <taxon>Viridiplantae</taxon>
        <taxon>Chlorophyta</taxon>
        <taxon>Pyramimonadophyceae</taxon>
        <taxon>Pyramimonadales</taxon>
        <taxon>Pyramimonadaceae</taxon>
        <taxon>Cymbomonas</taxon>
    </lineage>
</organism>
<sequence>MHVGAPPRSRQARQLGTSSGQWEGRRVKLLDCSLVYSRLNTNGEVMWPNPEWQEKGGESFWGHFRPSYGAQGVVQYVWEPNASNPVKQSNSYETICLVLLSDEHIVPVNSRGLMVLMESQPASPRSLPAVQRRGESQPAVAGRLVRLVNTQQVLPEVHTTGLLQWPDEGVRAQAGASAWEGWSPLYGMKGLVVHCWEPSHPTRLHRSYRYEVICLVLTPDGHHVPVTYQGLELLRDDHDEGPSSASFWDKRQVRLLDVTQVQPRPNDGDQLTWPSAAMRQEACELAWGGWLPHYHARGRVVHCWQPGHSSALRRSAGLDTLCVVEFSTRSGTALALVCARGLERLDLGERGEEEAAAMPREHERWQGRKVRILDVAGIHPNLNYTSVQWPSMELKQLGGESAWGRWRPHYRQIGRIVHCWLPADQDAQRRSHCQHTVFLLEVNVAGSDTIYYVGVNQQAVELVPESAAPDAPTRIPEALAPGSEEVPEELPEAGVRDRGALSKAAEQVGRTPRSGIPGLGGEAAQALRGPLRPGRARPMRYGVASKQEELQGWFGSQVRLVDLTRVLGALNMTEEVKWPSQSVKIRGGEQGWDPWKPEAGLVGTVVQLWAPDHPEPRSRSHCEEIIVLVNVANHFVPIGIAGLSRAECAGNLKADDGSCYTGVLVVLNDCTNVYSTVNQTDYLKWPSEEVKTRSGKNAWGGRWRPTNGDEGMVVHAWVPGHHDPLRRSCFDDALLYVELLNGRAVVIAAQGVQALLAVQALLGAPARPALTAAQGVQALLGQPKLILEAPVVEEEAKAEGTIPEGEPGGTVMAHTESAGSPDVKIAPPATSHEAALQEQLEVLRKEKLCKVCMDNEIDSVLIPCGHVVCCFGYCASRQVSIR</sequence>
<evidence type="ECO:0000256" key="1">
    <source>
        <dbReference type="SAM" id="MobiDB-lite"/>
    </source>
</evidence>
<accession>A0AAE0FCM6</accession>
<dbReference type="AlphaFoldDB" id="A0AAE0FCM6"/>
<dbReference type="EMBL" id="LGRX02020955">
    <property type="protein sequence ID" value="KAK3257144.1"/>
    <property type="molecule type" value="Genomic_DNA"/>
</dbReference>
<dbReference type="Gene3D" id="3.30.40.10">
    <property type="entry name" value="Zinc/RING finger domain, C3HC4 (zinc finger)"/>
    <property type="match status" value="1"/>
</dbReference>
<proteinExistence type="predicted"/>
<dbReference type="Pfam" id="PF13920">
    <property type="entry name" value="zf-C3HC4_3"/>
    <property type="match status" value="1"/>
</dbReference>
<keyword evidence="3" id="KW-1185">Reference proteome</keyword>
<evidence type="ECO:0000313" key="3">
    <source>
        <dbReference type="Proteomes" id="UP001190700"/>
    </source>
</evidence>
<feature type="region of interest" description="Disordered" evidence="1">
    <location>
        <begin position="466"/>
        <end position="532"/>
    </location>
</feature>
<protein>
    <submittedName>
        <fullName evidence="2">Uncharacterized protein</fullName>
    </submittedName>
</protein>
<dbReference type="SUPFAM" id="SSF57924">
    <property type="entry name" value="Inhibitor of apoptosis (IAP) repeat"/>
    <property type="match status" value="1"/>
</dbReference>
<reference evidence="2 3" key="1">
    <citation type="journal article" date="2015" name="Genome Biol. Evol.">
        <title>Comparative Genomics of a Bacterivorous Green Alga Reveals Evolutionary Causalities and Consequences of Phago-Mixotrophic Mode of Nutrition.</title>
        <authorList>
            <person name="Burns J.A."/>
            <person name="Paasch A."/>
            <person name="Narechania A."/>
            <person name="Kim E."/>
        </authorList>
    </citation>
    <scope>NUCLEOTIDE SEQUENCE [LARGE SCALE GENOMIC DNA]</scope>
    <source>
        <strain evidence="2 3">PLY_AMNH</strain>
    </source>
</reference>
<gene>
    <name evidence="2" type="ORF">CYMTET_33759</name>
</gene>
<comment type="caution">
    <text evidence="2">The sequence shown here is derived from an EMBL/GenBank/DDBJ whole genome shotgun (WGS) entry which is preliminary data.</text>
</comment>
<dbReference type="Proteomes" id="UP001190700">
    <property type="component" value="Unassembled WGS sequence"/>
</dbReference>
<dbReference type="InterPro" id="IPR013083">
    <property type="entry name" value="Znf_RING/FYVE/PHD"/>
</dbReference>
<name>A0AAE0FCM6_9CHLO</name>